<feature type="transmembrane region" description="Helical" evidence="1">
    <location>
        <begin position="184"/>
        <end position="201"/>
    </location>
</feature>
<sequence length="318" mass="37640">MVSRLMQLSYNGVDFYSLRTPFYIFGIINIYLYYELSKIYFKNQDDIYLSTTIFMLLPGIIVSMALANISVIVITIVLLFIIANKKDYRYIEIILMIILLFVHNVAIIFFISILIYSIYNKKRCLLYASAILSIISLYLSSFIVGGKPSGHFIDIFGLYSAIFSPFLFIYFLFAIYKAKANRDILWYISFISLIVSLILSIRQRIYITEFTSYVLVGMILMIQIYHNSLRVRLKEYQGLYKKIFYFMMITLISSTLIIIFHQPLFNLVDNPKKHFAYDIYEIYWVSQKIKSGLMSCYDTDENKKRYQLRYYKIKSCKK</sequence>
<dbReference type="AlphaFoldDB" id="A0A1W1EIY6"/>
<dbReference type="EMBL" id="FRYL01000021">
    <property type="protein sequence ID" value="SHO80762.1"/>
    <property type="molecule type" value="Genomic_DNA"/>
</dbReference>
<feature type="transmembrane region" description="Helical" evidence="1">
    <location>
        <begin position="125"/>
        <end position="144"/>
    </location>
</feature>
<feature type="transmembrane region" description="Helical" evidence="1">
    <location>
        <begin position="156"/>
        <end position="178"/>
    </location>
</feature>
<feature type="transmembrane region" description="Helical" evidence="1">
    <location>
        <begin position="93"/>
        <end position="119"/>
    </location>
</feature>
<proteinExistence type="predicted"/>
<accession>A0A1W1EIY6</accession>
<feature type="transmembrane region" description="Helical" evidence="1">
    <location>
        <begin position="243"/>
        <end position="265"/>
    </location>
</feature>
<keyword evidence="1" id="KW-0472">Membrane</keyword>
<feature type="transmembrane region" description="Helical" evidence="1">
    <location>
        <begin position="54"/>
        <end position="81"/>
    </location>
</feature>
<protein>
    <submittedName>
        <fullName evidence="2">Arginine/ornithine antiporter ArcD</fullName>
    </submittedName>
</protein>
<organism evidence="2">
    <name type="scientific">hydrothermal vent metagenome</name>
    <dbReference type="NCBI Taxonomy" id="652676"/>
    <lineage>
        <taxon>unclassified sequences</taxon>
        <taxon>metagenomes</taxon>
        <taxon>ecological metagenomes</taxon>
    </lineage>
</organism>
<gene>
    <name evidence="2" type="ORF">MNB_SV-15-411</name>
</gene>
<evidence type="ECO:0000256" key="1">
    <source>
        <dbReference type="SAM" id="Phobius"/>
    </source>
</evidence>
<keyword evidence="1" id="KW-0812">Transmembrane</keyword>
<feature type="transmembrane region" description="Helical" evidence="1">
    <location>
        <begin position="12"/>
        <end position="34"/>
    </location>
</feature>
<reference evidence="2" key="1">
    <citation type="submission" date="2016-10" db="EMBL/GenBank/DDBJ databases">
        <authorList>
            <person name="de Groot N.N."/>
        </authorList>
    </citation>
    <scope>NUCLEOTIDE SEQUENCE</scope>
</reference>
<evidence type="ECO:0000313" key="2">
    <source>
        <dbReference type="EMBL" id="SHO80762.1"/>
    </source>
</evidence>
<name>A0A1W1EIY6_9ZZZZ</name>
<keyword evidence="1" id="KW-1133">Transmembrane helix</keyword>